<name>A0A845FVT9_9BURK</name>
<dbReference type="RefSeq" id="WP_161095455.1">
    <property type="nucleotide sequence ID" value="NZ_WWCW01000005.1"/>
</dbReference>
<proteinExistence type="predicted"/>
<sequence>MKNVKTTIASIIFAAAVAPFAAMAHQDNAVAGPALGRAAPAQAATRTIVISAATKFINVENGDVVTIDVDGKLFTWQFDTLRDSDRFALAAIAPAGINTHGVWVYVAPNPLYVN</sequence>
<feature type="signal peptide" evidence="1">
    <location>
        <begin position="1"/>
        <end position="24"/>
    </location>
</feature>
<evidence type="ECO:0000313" key="2">
    <source>
        <dbReference type="EMBL" id="MYM86184.1"/>
    </source>
</evidence>
<keyword evidence="1" id="KW-0732">Signal</keyword>
<dbReference type="Gene3D" id="2.60.40.2280">
    <property type="entry name" value="Heavy-metal resistance protein CzcE"/>
    <property type="match status" value="1"/>
</dbReference>
<gene>
    <name evidence="2" type="ORF">GTP91_03205</name>
</gene>
<evidence type="ECO:0000256" key="1">
    <source>
        <dbReference type="SAM" id="SignalP"/>
    </source>
</evidence>
<protein>
    <submittedName>
        <fullName evidence="2">CzcE family metal-binding protein</fullName>
    </submittedName>
</protein>
<evidence type="ECO:0000313" key="3">
    <source>
        <dbReference type="Proteomes" id="UP000470302"/>
    </source>
</evidence>
<organism evidence="2 3">
    <name type="scientific">Duganella vulcania</name>
    <dbReference type="NCBI Taxonomy" id="2692166"/>
    <lineage>
        <taxon>Bacteria</taxon>
        <taxon>Pseudomonadati</taxon>
        <taxon>Pseudomonadota</taxon>
        <taxon>Betaproteobacteria</taxon>
        <taxon>Burkholderiales</taxon>
        <taxon>Oxalobacteraceae</taxon>
        <taxon>Telluria group</taxon>
        <taxon>Duganella</taxon>
    </lineage>
</organism>
<dbReference type="InterPro" id="IPR038674">
    <property type="entry name" value="CzcE_sf"/>
</dbReference>
<dbReference type="Proteomes" id="UP000470302">
    <property type="component" value="Unassembled WGS sequence"/>
</dbReference>
<dbReference type="InterPro" id="IPR031560">
    <property type="entry name" value="CzcE"/>
</dbReference>
<dbReference type="AlphaFoldDB" id="A0A845FVT9"/>
<dbReference type="Pfam" id="PF16986">
    <property type="entry name" value="CzcE"/>
    <property type="match status" value="1"/>
</dbReference>
<dbReference type="EMBL" id="WWCW01000005">
    <property type="protein sequence ID" value="MYM86184.1"/>
    <property type="molecule type" value="Genomic_DNA"/>
</dbReference>
<feature type="chain" id="PRO_5032962455" evidence="1">
    <location>
        <begin position="25"/>
        <end position="114"/>
    </location>
</feature>
<comment type="caution">
    <text evidence="2">The sequence shown here is derived from an EMBL/GenBank/DDBJ whole genome shotgun (WGS) entry which is preliminary data.</text>
</comment>
<reference evidence="2 3" key="1">
    <citation type="submission" date="2020-01" db="EMBL/GenBank/DDBJ databases">
        <title>Novel species isolated from a subtropical stream in China.</title>
        <authorList>
            <person name="Lu H."/>
        </authorList>
    </citation>
    <scope>NUCLEOTIDE SEQUENCE [LARGE SCALE GENOMIC DNA]</scope>
    <source>
        <strain evidence="2 3">FT82W</strain>
    </source>
</reference>
<accession>A0A845FVT9</accession>